<dbReference type="SUPFAM" id="SSF53756">
    <property type="entry name" value="UDP-Glycosyltransferase/glycogen phosphorylase"/>
    <property type="match status" value="1"/>
</dbReference>
<organism evidence="3 4">
    <name type="scientific">Methanobrevibacter filiformis</name>
    <dbReference type="NCBI Taxonomy" id="55758"/>
    <lineage>
        <taxon>Archaea</taxon>
        <taxon>Methanobacteriati</taxon>
        <taxon>Methanobacteriota</taxon>
        <taxon>Methanomada group</taxon>
        <taxon>Methanobacteria</taxon>
        <taxon>Methanobacteriales</taxon>
        <taxon>Methanobacteriaceae</taxon>
        <taxon>Methanobrevibacter</taxon>
    </lineage>
</organism>
<evidence type="ECO:0000256" key="1">
    <source>
        <dbReference type="SAM" id="MobiDB-lite"/>
    </source>
</evidence>
<dbReference type="Pfam" id="PF02348">
    <property type="entry name" value="CTP_transf_3"/>
    <property type="match status" value="1"/>
</dbReference>
<dbReference type="EMBL" id="LWMT01000227">
    <property type="protein sequence ID" value="KZX12574.1"/>
    <property type="molecule type" value="Genomic_DNA"/>
</dbReference>
<evidence type="ECO:0000313" key="4">
    <source>
        <dbReference type="Proteomes" id="UP000077066"/>
    </source>
</evidence>
<dbReference type="SUPFAM" id="SSF53448">
    <property type="entry name" value="Nucleotide-diphospho-sugar transferases"/>
    <property type="match status" value="1"/>
</dbReference>
<dbReference type="STRING" id="55758.MBFIL_11120"/>
<feature type="domain" description="Glycosyl transferase family 28 C-terminal" evidence="2">
    <location>
        <begin position="423"/>
        <end position="572"/>
    </location>
</feature>
<dbReference type="CDD" id="cd02513">
    <property type="entry name" value="CMP-NeuAc_Synthase"/>
    <property type="match status" value="1"/>
</dbReference>
<dbReference type="PANTHER" id="PTHR21485:SF3">
    <property type="entry name" value="N-ACYLNEURAMINATE CYTIDYLYLTRANSFERASE"/>
    <property type="match status" value="1"/>
</dbReference>
<dbReference type="PATRIC" id="fig|55758.3.peg.1277"/>
<sequence length="582" mass="67798">MYENKKVIVIIPARGGSKGIPRKNIRLLVNKPLIAYSIETAKNSKYVDDVIVSTDDEEIKFISEQFEAKTIIRKNELASDDIPLDPVIYDAVKKQEKIADFQYDYIITIQPTSPLLKTYTLDKAIEKLAITENDTVISVVDDRHLSWGYDSNLNNFYPLYKKRLNRQYLPKTYKETGGIFATKKEFLKENSRLGNKIDLIEIPIQESIDIDNYEDWWVAERILKKKRILIKTDASYEIGTGHIHRGLAICSRLTNHDVVFLLDENKQLGLDIVENYNYPYLTHKNYDHENKKDNKYDKNDEEDNKYNDNNHNKKYNKNSDLLNKIKEFKPDIVINDVLNTSKEYISTLKENNYFVINFEDIGEGAEKADIVFDALYEHQIPLKNTYSGYRYYILKNEFYYQNPKEIKENVEEILITFGGTDPNNLTKKTLTNLLESNYNKHITVILGLGYHNTEDLEKEFSNLKNIEIYKNVKNISEYMAKADIIFTSAGRTMYEVASLGVPCVCLCQNKREISHVFGNTENGFINLGLGKNVSNDELLNTIEELINNYKLRKEMNNKMLNIDLKHGFENIMKIIKDIYKNR</sequence>
<dbReference type="Gene3D" id="3.40.50.11190">
    <property type="match status" value="1"/>
</dbReference>
<dbReference type="EC" id="2.7.7.82" evidence="3"/>
<keyword evidence="3" id="KW-0548">Nucleotidyltransferase</keyword>
<dbReference type="InterPro" id="IPR003329">
    <property type="entry name" value="Cytidylyl_trans"/>
</dbReference>
<gene>
    <name evidence="3" type="primary">legF</name>
    <name evidence="3" type="ORF">MBFIL_11120</name>
</gene>
<comment type="caution">
    <text evidence="3">The sequence shown here is derived from an EMBL/GenBank/DDBJ whole genome shotgun (WGS) entry which is preliminary data.</text>
</comment>
<dbReference type="Gene3D" id="3.40.50.2000">
    <property type="entry name" value="Glycogen Phosphorylase B"/>
    <property type="match status" value="1"/>
</dbReference>
<protein>
    <submittedName>
        <fullName evidence="3">CMP-N,N'-diacetyllegionaminic acid synthase</fullName>
        <ecNumber evidence="3">2.7.7.82</ecNumber>
    </submittedName>
</protein>
<dbReference type="InterPro" id="IPR007235">
    <property type="entry name" value="Glyco_trans_28_C"/>
</dbReference>
<feature type="compositionally biased region" description="Basic and acidic residues" evidence="1">
    <location>
        <begin position="287"/>
        <end position="311"/>
    </location>
</feature>
<dbReference type="RefSeq" id="WP_066972377.1">
    <property type="nucleotide sequence ID" value="NZ_LWMT01000227.1"/>
</dbReference>
<feature type="region of interest" description="Disordered" evidence="1">
    <location>
        <begin position="287"/>
        <end position="313"/>
    </location>
</feature>
<dbReference type="PANTHER" id="PTHR21485">
    <property type="entry name" value="HAD SUPERFAMILY MEMBERS CMAS AND KDSC"/>
    <property type="match status" value="1"/>
</dbReference>
<name>A0A166AWZ3_9EURY</name>
<dbReference type="AlphaFoldDB" id="A0A166AWZ3"/>
<dbReference type="Pfam" id="PF04101">
    <property type="entry name" value="Glyco_tran_28_C"/>
    <property type="match status" value="1"/>
</dbReference>
<keyword evidence="3" id="KW-0808">Transferase</keyword>
<dbReference type="Gene3D" id="3.90.550.10">
    <property type="entry name" value="Spore Coat Polysaccharide Biosynthesis Protein SpsA, Chain A"/>
    <property type="match status" value="1"/>
</dbReference>
<dbReference type="GO" id="GO:0016758">
    <property type="term" value="F:hexosyltransferase activity"/>
    <property type="evidence" value="ECO:0007669"/>
    <property type="project" value="InterPro"/>
</dbReference>
<evidence type="ECO:0000313" key="3">
    <source>
        <dbReference type="EMBL" id="KZX12574.1"/>
    </source>
</evidence>
<dbReference type="InterPro" id="IPR029044">
    <property type="entry name" value="Nucleotide-diphossugar_trans"/>
</dbReference>
<accession>A0A166AWZ3</accession>
<dbReference type="InterPro" id="IPR050793">
    <property type="entry name" value="CMP-NeuNAc_synthase"/>
</dbReference>
<keyword evidence="4" id="KW-1185">Reference proteome</keyword>
<dbReference type="OrthoDB" id="10155at2157"/>
<proteinExistence type="predicted"/>
<dbReference type="Proteomes" id="UP000077066">
    <property type="component" value="Unassembled WGS sequence"/>
</dbReference>
<evidence type="ECO:0000259" key="2">
    <source>
        <dbReference type="Pfam" id="PF04101"/>
    </source>
</evidence>
<reference evidence="3 4" key="1">
    <citation type="submission" date="2016-04" db="EMBL/GenBank/DDBJ databases">
        <title>Genome sequence of Methanobrevibacter filiformis DSM 11501.</title>
        <authorList>
            <person name="Poehlein A."/>
            <person name="Seedorf H."/>
            <person name="Daniel R."/>
        </authorList>
    </citation>
    <scope>NUCLEOTIDE SEQUENCE [LARGE SCALE GENOMIC DNA]</scope>
    <source>
        <strain evidence="3 4">DSM 11501</strain>
    </source>
</reference>
<dbReference type="GO" id="GO:0008781">
    <property type="term" value="F:N-acylneuraminate cytidylyltransferase activity"/>
    <property type="evidence" value="ECO:0007669"/>
    <property type="project" value="TreeGrafter"/>
</dbReference>